<feature type="region of interest" description="Disordered" evidence="1">
    <location>
        <begin position="23"/>
        <end position="51"/>
    </location>
</feature>
<feature type="region of interest" description="Disordered" evidence="1">
    <location>
        <begin position="63"/>
        <end position="86"/>
    </location>
</feature>
<dbReference type="Proteomes" id="UP000269945">
    <property type="component" value="Unassembled WGS sequence"/>
</dbReference>
<organism evidence="2 3">
    <name type="scientific">Gulo gulo</name>
    <name type="common">Wolverine</name>
    <name type="synonym">Gluton</name>
    <dbReference type="NCBI Taxonomy" id="48420"/>
    <lineage>
        <taxon>Eukaryota</taxon>
        <taxon>Metazoa</taxon>
        <taxon>Chordata</taxon>
        <taxon>Craniata</taxon>
        <taxon>Vertebrata</taxon>
        <taxon>Euteleostomi</taxon>
        <taxon>Mammalia</taxon>
        <taxon>Eutheria</taxon>
        <taxon>Laurasiatheria</taxon>
        <taxon>Carnivora</taxon>
        <taxon>Caniformia</taxon>
        <taxon>Musteloidea</taxon>
        <taxon>Mustelidae</taxon>
        <taxon>Guloninae</taxon>
        <taxon>Gulo</taxon>
    </lineage>
</organism>
<dbReference type="EMBL" id="CYRY02012363">
    <property type="protein sequence ID" value="VCW79618.1"/>
    <property type="molecule type" value="Genomic_DNA"/>
</dbReference>
<comment type="caution">
    <text evidence="2">The sequence shown here is derived from an EMBL/GenBank/DDBJ whole genome shotgun (WGS) entry which is preliminary data.</text>
</comment>
<evidence type="ECO:0000313" key="2">
    <source>
        <dbReference type="EMBL" id="VCW79618.1"/>
    </source>
</evidence>
<feature type="non-terminal residue" evidence="2">
    <location>
        <position position="247"/>
    </location>
</feature>
<reference evidence="2 3" key="1">
    <citation type="submission" date="2018-10" db="EMBL/GenBank/DDBJ databases">
        <authorList>
            <person name="Ekblom R."/>
            <person name="Jareborg N."/>
        </authorList>
    </citation>
    <scope>NUCLEOTIDE SEQUENCE [LARGE SCALE GENOMIC DNA]</scope>
    <source>
        <tissue evidence="2">Muscle</tissue>
    </source>
</reference>
<dbReference type="AlphaFoldDB" id="A0A9X9LR13"/>
<gene>
    <name evidence="2" type="ORF">BN2614_LOCUS3</name>
</gene>
<name>A0A9X9LR13_GULGU</name>
<sequence length="247" mass="25836">APQLPLGGGGCALRLSVNVANPPNPPSCRRGEAAGLPASVRSPEGPQSRKHLAWSGCTRRLVPVRLPPPRPRGELRQRNQAATRGRGNVLSRAARWTGSSAGSFLLFWCSLRLSSIAPPAALPLYRERRSWDPIRPLRCPCPGQAPPSQCSHSPRPGAGPGAPVGLRISLEALESSLAGAGVGVLPDGEVGLQPGKAGVGAEGQVPTGEQTACQPQCGATCFGKTQVPQPFNKRLSRASCVPKICHW</sequence>
<evidence type="ECO:0000256" key="1">
    <source>
        <dbReference type="SAM" id="MobiDB-lite"/>
    </source>
</evidence>
<proteinExistence type="predicted"/>
<evidence type="ECO:0000313" key="3">
    <source>
        <dbReference type="Proteomes" id="UP000269945"/>
    </source>
</evidence>
<keyword evidence="3" id="KW-1185">Reference proteome</keyword>
<accession>A0A9X9LR13</accession>
<protein>
    <submittedName>
        <fullName evidence="2">Uncharacterized protein</fullName>
    </submittedName>
</protein>